<keyword evidence="2" id="KW-1185">Reference proteome</keyword>
<accession>A0A3F3PI87</accession>
<protein>
    <submittedName>
        <fullName evidence="1">Uncharacterized protein</fullName>
    </submittedName>
</protein>
<sequence>MPASRRGGRSRQIERVKFSVLRWETAERLHAIWPTRTRSHGKQRLTVGNILAACSFGEQRKFSLCFALMVTAILRARRLCS</sequence>
<gene>
    <name evidence="1" type="ORF">BDQ94DRAFT_155336</name>
</gene>
<evidence type="ECO:0000313" key="1">
    <source>
        <dbReference type="EMBL" id="RDH26567.1"/>
    </source>
</evidence>
<dbReference type="AlphaFoldDB" id="A0A3F3PI87"/>
<evidence type="ECO:0000313" key="2">
    <source>
        <dbReference type="Proteomes" id="UP000253729"/>
    </source>
</evidence>
<organism evidence="1 2">
    <name type="scientific">Aspergillus welwitschiae</name>
    <dbReference type="NCBI Taxonomy" id="1341132"/>
    <lineage>
        <taxon>Eukaryota</taxon>
        <taxon>Fungi</taxon>
        <taxon>Dikarya</taxon>
        <taxon>Ascomycota</taxon>
        <taxon>Pezizomycotina</taxon>
        <taxon>Eurotiomycetes</taxon>
        <taxon>Eurotiomycetidae</taxon>
        <taxon>Eurotiales</taxon>
        <taxon>Aspergillaceae</taxon>
        <taxon>Aspergillus</taxon>
        <taxon>Aspergillus subgen. Circumdati</taxon>
    </lineage>
</organism>
<dbReference type="Proteomes" id="UP000253729">
    <property type="component" value="Unassembled WGS sequence"/>
</dbReference>
<name>A0A3F3PI87_9EURO</name>
<proteinExistence type="predicted"/>
<reference evidence="1 2" key="1">
    <citation type="submission" date="2018-07" db="EMBL/GenBank/DDBJ databases">
        <title>The genomes of Aspergillus section Nigri reveals drivers in fungal speciation.</title>
        <authorList>
            <consortium name="DOE Joint Genome Institute"/>
            <person name="Vesth T.C."/>
            <person name="Nybo J."/>
            <person name="Theobald S."/>
            <person name="Brandl J."/>
            <person name="Frisvad J.C."/>
            <person name="Nielsen K.F."/>
            <person name="Lyhne E.K."/>
            <person name="Kogle M.E."/>
            <person name="Kuo A."/>
            <person name="Riley R."/>
            <person name="Clum A."/>
            <person name="Nolan M."/>
            <person name="Lipzen A."/>
            <person name="Salamov A."/>
            <person name="Henrissat B."/>
            <person name="Wiebenga A."/>
            <person name="De vries R.P."/>
            <person name="Grigoriev I.V."/>
            <person name="Mortensen U.H."/>
            <person name="Andersen M.R."/>
            <person name="Baker S.E."/>
        </authorList>
    </citation>
    <scope>NUCLEOTIDE SEQUENCE [LARGE SCALE GENOMIC DNA]</scope>
    <source>
        <strain evidence="1 2">CBS 139.54b</strain>
    </source>
</reference>
<dbReference type="GeneID" id="38136805"/>
<dbReference type="RefSeq" id="XP_026619589.1">
    <property type="nucleotide sequence ID" value="XM_026768449.1"/>
</dbReference>
<dbReference type="EMBL" id="KZ852133">
    <property type="protein sequence ID" value="RDH26567.1"/>
    <property type="molecule type" value="Genomic_DNA"/>
</dbReference>